<accession>A0A4U0NSG5</accession>
<protein>
    <submittedName>
        <fullName evidence="1">Coenzyme f390 synthetase</fullName>
    </submittedName>
</protein>
<reference evidence="1 2" key="1">
    <citation type="submission" date="2019-04" db="EMBL/GenBank/DDBJ databases">
        <title>Streptomyces piniterrae sp. nov., a heliquinomycin-producing actinomycete isolated from rhizosphere soil of Pinus yunnanensis.</title>
        <authorList>
            <person name="Zhuang X."/>
            <person name="Zhao J."/>
        </authorList>
    </citation>
    <scope>NUCLEOTIDE SEQUENCE [LARGE SCALE GENOMIC DNA]</scope>
    <source>
        <strain evidence="2">jys28</strain>
    </source>
</reference>
<evidence type="ECO:0000313" key="1">
    <source>
        <dbReference type="EMBL" id="TJZ57475.1"/>
    </source>
</evidence>
<keyword evidence="2" id="KW-1185">Reference proteome</keyword>
<gene>
    <name evidence="1" type="ORF">FCH28_04890</name>
</gene>
<dbReference type="Proteomes" id="UP000308697">
    <property type="component" value="Unassembled WGS sequence"/>
</dbReference>
<name>A0A4U0NSG5_9ACTN</name>
<dbReference type="AlphaFoldDB" id="A0A4U0NSG5"/>
<sequence length="115" mass="12100">MSEGAAVYPQDVEYGLFEGNPLAGLIEGFRLAPAAGGELEAWPVVHVQLRRGVRLSAVEADRLAKTCQYGVQRHLAAAGGDVTQAVDMDPSANGVAIELHPYGTGPFTEGGPVRR</sequence>
<organism evidence="1 2">
    <name type="scientific">Streptomyces piniterrae</name>
    <dbReference type="NCBI Taxonomy" id="2571125"/>
    <lineage>
        <taxon>Bacteria</taxon>
        <taxon>Bacillati</taxon>
        <taxon>Actinomycetota</taxon>
        <taxon>Actinomycetes</taxon>
        <taxon>Kitasatosporales</taxon>
        <taxon>Streptomycetaceae</taxon>
        <taxon>Streptomyces</taxon>
    </lineage>
</organism>
<proteinExistence type="predicted"/>
<dbReference type="OrthoDB" id="568480at2"/>
<evidence type="ECO:0000313" key="2">
    <source>
        <dbReference type="Proteomes" id="UP000308697"/>
    </source>
</evidence>
<dbReference type="EMBL" id="SUMB01000002">
    <property type="protein sequence ID" value="TJZ57475.1"/>
    <property type="molecule type" value="Genomic_DNA"/>
</dbReference>
<comment type="caution">
    <text evidence="1">The sequence shown here is derived from an EMBL/GenBank/DDBJ whole genome shotgun (WGS) entry which is preliminary data.</text>
</comment>